<dbReference type="InterPro" id="IPR036259">
    <property type="entry name" value="MFS_trans_sf"/>
</dbReference>
<name>A0A542DMT8_AMYCI</name>
<feature type="transmembrane region" description="Helical" evidence="1">
    <location>
        <begin position="368"/>
        <end position="388"/>
    </location>
</feature>
<feature type="transmembrane region" description="Helical" evidence="1">
    <location>
        <begin position="52"/>
        <end position="75"/>
    </location>
</feature>
<evidence type="ECO:0000313" key="2">
    <source>
        <dbReference type="EMBL" id="TQJ04412.1"/>
    </source>
</evidence>
<evidence type="ECO:0000313" key="3">
    <source>
        <dbReference type="Proteomes" id="UP000320876"/>
    </source>
</evidence>
<feature type="transmembrane region" description="Helical" evidence="1">
    <location>
        <begin position="106"/>
        <end position="127"/>
    </location>
</feature>
<keyword evidence="1" id="KW-1133">Transmembrane helix</keyword>
<dbReference type="AlphaFoldDB" id="A0A542DMT8"/>
<dbReference type="EMBL" id="VFML01000001">
    <property type="protein sequence ID" value="TQJ04412.1"/>
    <property type="molecule type" value="Genomic_DNA"/>
</dbReference>
<dbReference type="Proteomes" id="UP000320876">
    <property type="component" value="Unassembled WGS sequence"/>
</dbReference>
<dbReference type="Pfam" id="PF07690">
    <property type="entry name" value="MFS_1"/>
    <property type="match status" value="1"/>
</dbReference>
<comment type="caution">
    <text evidence="2">The sequence shown here is derived from an EMBL/GenBank/DDBJ whole genome shotgun (WGS) entry which is preliminary data.</text>
</comment>
<protein>
    <submittedName>
        <fullName evidence="2">Putative MFS family arabinose efflux permease</fullName>
    </submittedName>
</protein>
<evidence type="ECO:0000256" key="1">
    <source>
        <dbReference type="SAM" id="Phobius"/>
    </source>
</evidence>
<feature type="transmembrane region" description="Helical" evidence="1">
    <location>
        <begin position="251"/>
        <end position="275"/>
    </location>
</feature>
<feature type="transmembrane region" description="Helical" evidence="1">
    <location>
        <begin position="20"/>
        <end position="46"/>
    </location>
</feature>
<keyword evidence="3" id="KW-1185">Reference proteome</keyword>
<sequence>MLRLSRDVQSFRHVLGTPRVPTTMLLMFFARVPMTAMGITLTLHVVSDLGRGYGAAGLVGTMTMAGSALGAPLLGRLIDRHGLRPVVAGCAVVSCAYWVSTPHLPYLALLVAAFPAGMLAVPAGSIARQILTALVPPERRRAAFSMDTISVETSFMIGPAAGIALATQLSSDLALTSIGMAFALVGIALYTMNPPIRATNEVQATTGVRPPIRSWLSARLIATLLIACGALFVLIGTELAALAALRDSGEVGWTGLVIAVMCAASLVGGVIHGAVRRSLSQLTLMILLAVLVLPVGLFEGSWWLLALALIPTNLACAPTLAATTESVSSLAPAAVRGEAMGMQDSATRLGIAIGNPVVGFVIDHSSPAMGFVASGLGGLALAACGVLLQRGAAAGKPAALASAVRE</sequence>
<keyword evidence="1" id="KW-0812">Transmembrane</keyword>
<feature type="transmembrane region" description="Helical" evidence="1">
    <location>
        <begin position="220"/>
        <end position="245"/>
    </location>
</feature>
<dbReference type="GO" id="GO:0022857">
    <property type="term" value="F:transmembrane transporter activity"/>
    <property type="evidence" value="ECO:0007669"/>
    <property type="project" value="InterPro"/>
</dbReference>
<feature type="transmembrane region" description="Helical" evidence="1">
    <location>
        <begin position="148"/>
        <end position="167"/>
    </location>
</feature>
<gene>
    <name evidence="2" type="ORF">FB471_4205</name>
</gene>
<feature type="transmembrane region" description="Helical" evidence="1">
    <location>
        <begin position="282"/>
        <end position="305"/>
    </location>
</feature>
<feature type="transmembrane region" description="Helical" evidence="1">
    <location>
        <begin position="173"/>
        <end position="192"/>
    </location>
</feature>
<feature type="transmembrane region" description="Helical" evidence="1">
    <location>
        <begin position="82"/>
        <end position="100"/>
    </location>
</feature>
<reference evidence="2 3" key="1">
    <citation type="submission" date="2019-06" db="EMBL/GenBank/DDBJ databases">
        <title>Sequencing the genomes of 1000 actinobacteria strains.</title>
        <authorList>
            <person name="Klenk H.-P."/>
        </authorList>
    </citation>
    <scope>NUCLEOTIDE SEQUENCE [LARGE SCALE GENOMIC DNA]</scope>
    <source>
        <strain evidence="2 3">DSM 45679</strain>
    </source>
</reference>
<keyword evidence="1" id="KW-0472">Membrane</keyword>
<proteinExistence type="predicted"/>
<organism evidence="2 3">
    <name type="scientific">Amycolatopsis cihanbeyliensis</name>
    <dbReference type="NCBI Taxonomy" id="1128664"/>
    <lineage>
        <taxon>Bacteria</taxon>
        <taxon>Bacillati</taxon>
        <taxon>Actinomycetota</taxon>
        <taxon>Actinomycetes</taxon>
        <taxon>Pseudonocardiales</taxon>
        <taxon>Pseudonocardiaceae</taxon>
        <taxon>Amycolatopsis</taxon>
    </lineage>
</organism>
<dbReference type="PANTHER" id="PTHR23542:SF1">
    <property type="entry name" value="MAJOR FACILITATOR SUPERFAMILY (MFS) PROFILE DOMAIN-CONTAINING PROTEIN"/>
    <property type="match status" value="1"/>
</dbReference>
<dbReference type="PANTHER" id="PTHR23542">
    <property type="match status" value="1"/>
</dbReference>
<accession>A0A542DMT8</accession>
<dbReference type="InterPro" id="IPR011701">
    <property type="entry name" value="MFS"/>
</dbReference>
<dbReference type="Gene3D" id="1.20.1250.20">
    <property type="entry name" value="MFS general substrate transporter like domains"/>
    <property type="match status" value="1"/>
</dbReference>
<dbReference type="SUPFAM" id="SSF103473">
    <property type="entry name" value="MFS general substrate transporter"/>
    <property type="match status" value="1"/>
</dbReference>